<evidence type="ECO:0000313" key="4">
    <source>
        <dbReference type="Proteomes" id="UP001176468"/>
    </source>
</evidence>
<feature type="chain" id="PRO_5046273186" evidence="2">
    <location>
        <begin position="18"/>
        <end position="74"/>
    </location>
</feature>
<name>A0ABT9A0Q0_9SPHN</name>
<reference evidence="3" key="1">
    <citation type="submission" date="2023-07" db="EMBL/GenBank/DDBJ databases">
        <authorList>
            <person name="Kim M.K."/>
        </authorList>
    </citation>
    <scope>NUCLEOTIDE SEQUENCE</scope>
    <source>
        <strain evidence="3">CA1-15</strain>
    </source>
</reference>
<proteinExistence type="predicted"/>
<evidence type="ECO:0000256" key="2">
    <source>
        <dbReference type="SAM" id="SignalP"/>
    </source>
</evidence>
<dbReference type="PROSITE" id="PS51257">
    <property type="entry name" value="PROKAR_LIPOPROTEIN"/>
    <property type="match status" value="1"/>
</dbReference>
<comment type="caution">
    <text evidence="3">The sequence shown here is derived from an EMBL/GenBank/DDBJ whole genome shotgun (WGS) entry which is preliminary data.</text>
</comment>
<keyword evidence="4" id="KW-1185">Reference proteome</keyword>
<organism evidence="3 4">
    <name type="scientific">Sphingomonas immobilis</name>
    <dbReference type="NCBI Taxonomy" id="3063997"/>
    <lineage>
        <taxon>Bacteria</taxon>
        <taxon>Pseudomonadati</taxon>
        <taxon>Pseudomonadota</taxon>
        <taxon>Alphaproteobacteria</taxon>
        <taxon>Sphingomonadales</taxon>
        <taxon>Sphingomonadaceae</taxon>
        <taxon>Sphingomonas</taxon>
    </lineage>
</organism>
<keyword evidence="2" id="KW-0732">Signal</keyword>
<evidence type="ECO:0000256" key="1">
    <source>
        <dbReference type="SAM" id="MobiDB-lite"/>
    </source>
</evidence>
<accession>A0ABT9A0Q0</accession>
<feature type="region of interest" description="Disordered" evidence="1">
    <location>
        <begin position="37"/>
        <end position="74"/>
    </location>
</feature>
<evidence type="ECO:0000313" key="3">
    <source>
        <dbReference type="EMBL" id="MDO7842571.1"/>
    </source>
</evidence>
<dbReference type="EMBL" id="JAUQSZ010000005">
    <property type="protein sequence ID" value="MDO7842571.1"/>
    <property type="molecule type" value="Genomic_DNA"/>
</dbReference>
<sequence>MRAFITKVAAGSLIAVAAVSLSACGGKTETVDNTTVTDLNSTESTDTMSDNMTAVDSTMSNDGAMMSNETSNAM</sequence>
<feature type="signal peptide" evidence="2">
    <location>
        <begin position="1"/>
        <end position="17"/>
    </location>
</feature>
<gene>
    <name evidence="3" type="ORF">Q5H94_09550</name>
</gene>
<dbReference type="Proteomes" id="UP001176468">
    <property type="component" value="Unassembled WGS sequence"/>
</dbReference>
<dbReference type="RefSeq" id="WP_304561027.1">
    <property type="nucleotide sequence ID" value="NZ_JAUQSZ010000005.1"/>
</dbReference>
<protein>
    <submittedName>
        <fullName evidence="3">Uncharacterized protein</fullName>
    </submittedName>
</protein>